<comment type="function">
    <text evidence="8">Catalyzes the transfer of the enolpyruvyl moiety of phosphoenolpyruvate (PEP) to the 5-hydroxyl of shikimate-3-phosphate (S3P) to produce enolpyruvyl shikimate-3-phosphate and inorganic phosphate.</text>
</comment>
<sequence>MKSVISNQSSPLNGTIRVPGDKSISHRALMFGAMAVGETRVSGLLEGEDVLCTASAMRALGAKVEREEDGTWTVQGRGVGGFSEPTGVLDMGNSGTAARLLMGILATQPFTTFMTGDASLCSRPMERVMKPLRPIGVNFVSRDKGRMPIAIQGTSNPMPIRYELPVASAQVKSAVLLAGLNAPGKTTVIEPNPSRDHTEKMLTHFGAEVEVVHQDNGARVITLTGQPELVARDVVVPTDPSSAAFPVVAALLVPGSKITVEAVGMNPLRTGLFTTLKEMGAKISEENRRIEAGEEVADLVVEYSQLQGVDVPASRAPSMIDEYPVLAVAASFAKGTTRMNGLEELRVKESDRLAVVAESLAACGVDLEEGDDYLVVNGNGSPAQGGGEIQSRLDHRIAMSFIVFGMASVQPVRIDDASPIDTSFPGFNDLMNGLGAKVQKKGA</sequence>
<feature type="binding site" evidence="8">
    <location>
        <position position="170"/>
    </location>
    <ligand>
        <name>phosphoenolpyruvate</name>
        <dbReference type="ChEBI" id="CHEBI:58702"/>
    </ligand>
</feature>
<dbReference type="FunFam" id="3.65.10.10:FF:000005">
    <property type="entry name" value="3-phosphoshikimate 1-carboxyvinyltransferase"/>
    <property type="match status" value="1"/>
</dbReference>
<feature type="binding site" evidence="8">
    <location>
        <position position="170"/>
    </location>
    <ligand>
        <name>3-phosphoshikimate</name>
        <dbReference type="ChEBI" id="CHEBI:145989"/>
    </ligand>
</feature>
<evidence type="ECO:0000256" key="8">
    <source>
        <dbReference type="HAMAP-Rule" id="MF_00210"/>
    </source>
</evidence>
<dbReference type="PANTHER" id="PTHR21090:SF5">
    <property type="entry name" value="PENTAFUNCTIONAL AROM POLYPEPTIDE"/>
    <property type="match status" value="1"/>
</dbReference>
<keyword evidence="5 8" id="KW-0808">Transferase</keyword>
<comment type="similarity">
    <text evidence="2 8">Belongs to the EPSP synthase family.</text>
</comment>
<keyword evidence="4 8" id="KW-0028">Amino-acid biosynthesis</keyword>
<comment type="catalytic activity">
    <reaction evidence="7">
        <text>3-phosphoshikimate + phosphoenolpyruvate = 5-O-(1-carboxyvinyl)-3-phosphoshikimate + phosphate</text>
        <dbReference type="Rhea" id="RHEA:21256"/>
        <dbReference type="ChEBI" id="CHEBI:43474"/>
        <dbReference type="ChEBI" id="CHEBI:57701"/>
        <dbReference type="ChEBI" id="CHEBI:58702"/>
        <dbReference type="ChEBI" id="CHEBI:145989"/>
        <dbReference type="EC" id="2.5.1.19"/>
    </reaction>
    <physiologicalReaction direction="left-to-right" evidence="7">
        <dbReference type="Rhea" id="RHEA:21257"/>
    </physiologicalReaction>
</comment>
<dbReference type="RefSeq" id="WP_188663067.1">
    <property type="nucleotide sequence ID" value="NZ_BMHV01000008.1"/>
</dbReference>
<evidence type="ECO:0000256" key="6">
    <source>
        <dbReference type="ARBA" id="ARBA00023141"/>
    </source>
</evidence>
<dbReference type="GO" id="GO:0003866">
    <property type="term" value="F:3-phosphoshikimate 1-carboxyvinyltransferase activity"/>
    <property type="evidence" value="ECO:0007669"/>
    <property type="project" value="UniProtKB-UniRule"/>
</dbReference>
<comment type="pathway">
    <text evidence="1 8">Metabolic intermediate biosynthesis; chorismate biosynthesis; chorismate from D-erythrose 4-phosphate and phosphoenolpyruvate: step 6/7.</text>
</comment>
<comment type="subcellular location">
    <subcellularLocation>
        <location evidence="8">Cytoplasm</location>
    </subcellularLocation>
</comment>
<evidence type="ECO:0000313" key="10">
    <source>
        <dbReference type="EMBL" id="GGF60909.1"/>
    </source>
</evidence>
<proteinExistence type="inferred from homology"/>
<dbReference type="InterPro" id="IPR036968">
    <property type="entry name" value="Enolpyruvate_Tfrase_sf"/>
</dbReference>
<evidence type="ECO:0000259" key="9">
    <source>
        <dbReference type="Pfam" id="PF00275"/>
    </source>
</evidence>
<reference evidence="10" key="1">
    <citation type="journal article" date="2014" name="Int. J. Syst. Evol. Microbiol.">
        <title>Complete genome sequence of Corynebacterium casei LMG S-19264T (=DSM 44701T), isolated from a smear-ripened cheese.</title>
        <authorList>
            <consortium name="US DOE Joint Genome Institute (JGI-PGF)"/>
            <person name="Walter F."/>
            <person name="Albersmeier A."/>
            <person name="Kalinowski J."/>
            <person name="Ruckert C."/>
        </authorList>
    </citation>
    <scope>NUCLEOTIDE SEQUENCE</scope>
    <source>
        <strain evidence="10">CGMCC 1.15254</strain>
    </source>
</reference>
<dbReference type="InterPro" id="IPR023193">
    <property type="entry name" value="EPSP_synthase_CS"/>
</dbReference>
<feature type="binding site" evidence="8">
    <location>
        <position position="321"/>
    </location>
    <ligand>
        <name>3-phosphoshikimate</name>
        <dbReference type="ChEBI" id="CHEBI:145989"/>
    </ligand>
</feature>
<evidence type="ECO:0000256" key="4">
    <source>
        <dbReference type="ARBA" id="ARBA00022605"/>
    </source>
</evidence>
<feature type="binding site" evidence="8">
    <location>
        <position position="27"/>
    </location>
    <ligand>
        <name>3-phosphoshikimate</name>
        <dbReference type="ChEBI" id="CHEBI:145989"/>
    </ligand>
</feature>
<dbReference type="NCBIfam" id="TIGR01356">
    <property type="entry name" value="aroA"/>
    <property type="match status" value="1"/>
</dbReference>
<feature type="binding site" evidence="8">
    <location>
        <position position="23"/>
    </location>
    <ligand>
        <name>3-phosphoshikimate</name>
        <dbReference type="ChEBI" id="CHEBI:145989"/>
    </ligand>
</feature>
<dbReference type="InterPro" id="IPR001986">
    <property type="entry name" value="Enolpyruvate_Tfrase_dom"/>
</dbReference>
<evidence type="ECO:0000256" key="1">
    <source>
        <dbReference type="ARBA" id="ARBA00004811"/>
    </source>
</evidence>
<dbReference type="GO" id="GO:0005737">
    <property type="term" value="C:cytoplasm"/>
    <property type="evidence" value="ECO:0007669"/>
    <property type="project" value="UniProtKB-SubCell"/>
</dbReference>
<evidence type="ECO:0000256" key="7">
    <source>
        <dbReference type="ARBA" id="ARBA00044633"/>
    </source>
</evidence>
<comment type="caution">
    <text evidence="10">The sequence shown here is derived from an EMBL/GenBank/DDBJ whole genome shotgun (WGS) entry which is preliminary data.</text>
</comment>
<feature type="active site" description="Proton acceptor" evidence="8">
    <location>
        <position position="321"/>
    </location>
</feature>
<dbReference type="GO" id="GO:0009073">
    <property type="term" value="P:aromatic amino acid family biosynthetic process"/>
    <property type="evidence" value="ECO:0007669"/>
    <property type="project" value="UniProtKB-KW"/>
</dbReference>
<dbReference type="EC" id="2.5.1.19" evidence="8"/>
<dbReference type="AlphaFoldDB" id="A0A917BX74"/>
<feature type="binding site" evidence="8">
    <location>
        <position position="348"/>
    </location>
    <ligand>
        <name>3-phosphoshikimate</name>
        <dbReference type="ChEBI" id="CHEBI:145989"/>
    </ligand>
</feature>
<feature type="binding site" evidence="8">
    <location>
        <position position="22"/>
    </location>
    <ligand>
        <name>phosphoenolpyruvate</name>
        <dbReference type="ChEBI" id="CHEBI:58702"/>
    </ligand>
</feature>
<dbReference type="PROSITE" id="PS00885">
    <property type="entry name" value="EPSP_SYNTHASE_2"/>
    <property type="match status" value="1"/>
</dbReference>
<dbReference type="Pfam" id="PF00275">
    <property type="entry name" value="EPSP_synthase"/>
    <property type="match status" value="1"/>
</dbReference>
<reference evidence="10" key="2">
    <citation type="submission" date="2020-09" db="EMBL/GenBank/DDBJ databases">
        <authorList>
            <person name="Sun Q."/>
            <person name="Zhou Y."/>
        </authorList>
    </citation>
    <scope>NUCLEOTIDE SEQUENCE</scope>
    <source>
        <strain evidence="10">CGMCC 1.15254</strain>
    </source>
</reference>
<feature type="domain" description="Enolpyruvate transferase" evidence="9">
    <location>
        <begin position="8"/>
        <end position="429"/>
    </location>
</feature>
<keyword evidence="11" id="KW-1185">Reference proteome</keyword>
<keyword evidence="3 8" id="KW-0963">Cytoplasm</keyword>
<dbReference type="HAMAP" id="MF_00210">
    <property type="entry name" value="EPSP_synth"/>
    <property type="match status" value="1"/>
</dbReference>
<dbReference type="InterPro" id="IPR013792">
    <property type="entry name" value="RNA3'P_cycl/enolpyr_Trfase_a/b"/>
</dbReference>
<dbReference type="SUPFAM" id="SSF55205">
    <property type="entry name" value="EPT/RTPC-like"/>
    <property type="match status" value="1"/>
</dbReference>
<evidence type="ECO:0000256" key="5">
    <source>
        <dbReference type="ARBA" id="ARBA00022679"/>
    </source>
</evidence>
<comment type="subunit">
    <text evidence="8">Monomer.</text>
</comment>
<dbReference type="EMBL" id="BMHV01000008">
    <property type="protein sequence ID" value="GGF60909.1"/>
    <property type="molecule type" value="Genomic_DNA"/>
</dbReference>
<dbReference type="GO" id="GO:0009423">
    <property type="term" value="P:chorismate biosynthetic process"/>
    <property type="evidence" value="ECO:0007669"/>
    <property type="project" value="UniProtKB-UniRule"/>
</dbReference>
<dbReference type="Gene3D" id="3.65.10.10">
    <property type="entry name" value="Enolpyruvate transferase domain"/>
    <property type="match status" value="2"/>
</dbReference>
<feature type="binding site" evidence="8">
    <location>
        <position position="396"/>
    </location>
    <ligand>
        <name>phosphoenolpyruvate</name>
        <dbReference type="ChEBI" id="CHEBI:58702"/>
    </ligand>
</feature>
<accession>A0A917BX74</accession>
<dbReference type="GO" id="GO:0008652">
    <property type="term" value="P:amino acid biosynthetic process"/>
    <property type="evidence" value="ECO:0007669"/>
    <property type="project" value="UniProtKB-KW"/>
</dbReference>
<feature type="binding site" evidence="8">
    <location>
        <position position="352"/>
    </location>
    <ligand>
        <name>phosphoenolpyruvate</name>
        <dbReference type="ChEBI" id="CHEBI:58702"/>
    </ligand>
</feature>
<dbReference type="Proteomes" id="UP000632498">
    <property type="component" value="Unassembled WGS sequence"/>
</dbReference>
<feature type="binding site" evidence="8">
    <location>
        <position position="95"/>
    </location>
    <ligand>
        <name>phosphoenolpyruvate</name>
        <dbReference type="ChEBI" id="CHEBI:58702"/>
    </ligand>
</feature>
<dbReference type="InterPro" id="IPR006264">
    <property type="entry name" value="EPSP_synthase"/>
</dbReference>
<name>A0A917BX74_9PROT</name>
<evidence type="ECO:0000313" key="11">
    <source>
        <dbReference type="Proteomes" id="UP000632498"/>
    </source>
</evidence>
<evidence type="ECO:0000256" key="2">
    <source>
        <dbReference type="ARBA" id="ARBA00009948"/>
    </source>
</evidence>
<protein>
    <recommendedName>
        <fullName evidence="8">3-phosphoshikimate 1-carboxyvinyltransferase</fullName>
        <ecNumber evidence="8">2.5.1.19</ecNumber>
    </recommendedName>
    <alternativeName>
        <fullName evidence="8">5-enolpyruvylshikimate-3-phosphate synthase</fullName>
        <shortName evidence="8">EPSP synthase</shortName>
        <shortName evidence="8">EPSPS</shortName>
    </alternativeName>
</protein>
<keyword evidence="6 8" id="KW-0057">Aromatic amino acid biosynthesis</keyword>
<dbReference type="CDD" id="cd01556">
    <property type="entry name" value="EPSP_synthase"/>
    <property type="match status" value="1"/>
</dbReference>
<feature type="binding site" evidence="8">
    <location>
        <position position="22"/>
    </location>
    <ligand>
        <name>3-phosphoshikimate</name>
        <dbReference type="ChEBI" id="CHEBI:145989"/>
    </ligand>
</feature>
<dbReference type="PIRSF" id="PIRSF000505">
    <property type="entry name" value="EPSPS"/>
    <property type="match status" value="1"/>
</dbReference>
<dbReference type="PROSITE" id="PS00104">
    <property type="entry name" value="EPSP_SYNTHASE_1"/>
    <property type="match status" value="1"/>
</dbReference>
<comment type="caution">
    <text evidence="8">Lacks conserved residue(s) required for the propagation of feature annotation.</text>
</comment>
<gene>
    <name evidence="8 10" type="primary">aroA</name>
    <name evidence="10" type="ORF">GCM10011332_13340</name>
</gene>
<dbReference type="PANTHER" id="PTHR21090">
    <property type="entry name" value="AROM/DEHYDROQUINATE SYNTHASE"/>
    <property type="match status" value="1"/>
</dbReference>
<feature type="binding site" evidence="8">
    <location>
        <position position="168"/>
    </location>
    <ligand>
        <name>3-phosphoshikimate</name>
        <dbReference type="ChEBI" id="CHEBI:145989"/>
    </ligand>
</feature>
<organism evidence="10 11">
    <name type="scientific">Terasakiella brassicae</name>
    <dbReference type="NCBI Taxonomy" id="1634917"/>
    <lineage>
        <taxon>Bacteria</taxon>
        <taxon>Pseudomonadati</taxon>
        <taxon>Pseudomonadota</taxon>
        <taxon>Alphaproteobacteria</taxon>
        <taxon>Rhodospirillales</taxon>
        <taxon>Terasakiellaceae</taxon>
        <taxon>Terasakiella</taxon>
    </lineage>
</organism>
<feature type="binding site" evidence="8">
    <location>
        <position position="123"/>
    </location>
    <ligand>
        <name>phosphoenolpyruvate</name>
        <dbReference type="ChEBI" id="CHEBI:58702"/>
    </ligand>
</feature>
<evidence type="ECO:0000256" key="3">
    <source>
        <dbReference type="ARBA" id="ARBA00022490"/>
    </source>
</evidence>